<dbReference type="AlphaFoldDB" id="A0AA88YK62"/>
<protein>
    <submittedName>
        <fullName evidence="2">Uncharacterized protein</fullName>
    </submittedName>
</protein>
<name>A0AA88YK62_PINIB</name>
<accession>A0AA88YK62</accession>
<sequence>MGNRCRLYTIIKLLLAFASFYLRRVPFAGKSNLPWLEYDTQRRIFMDFDDEAILRQNWKSAMNKFWSEEVSTIPINDDSNFPHDEL</sequence>
<organism evidence="2 3">
    <name type="scientific">Pinctada imbricata</name>
    <name type="common">Atlantic pearl-oyster</name>
    <name type="synonym">Pinctada martensii</name>
    <dbReference type="NCBI Taxonomy" id="66713"/>
    <lineage>
        <taxon>Eukaryota</taxon>
        <taxon>Metazoa</taxon>
        <taxon>Spiralia</taxon>
        <taxon>Lophotrochozoa</taxon>
        <taxon>Mollusca</taxon>
        <taxon>Bivalvia</taxon>
        <taxon>Autobranchia</taxon>
        <taxon>Pteriomorphia</taxon>
        <taxon>Pterioida</taxon>
        <taxon>Pterioidea</taxon>
        <taxon>Pteriidae</taxon>
        <taxon>Pinctada</taxon>
    </lineage>
</organism>
<dbReference type="Proteomes" id="UP001186944">
    <property type="component" value="Unassembled WGS sequence"/>
</dbReference>
<evidence type="ECO:0000256" key="1">
    <source>
        <dbReference type="SAM" id="SignalP"/>
    </source>
</evidence>
<dbReference type="EMBL" id="VSWD01000002">
    <property type="protein sequence ID" value="KAK3107198.1"/>
    <property type="molecule type" value="Genomic_DNA"/>
</dbReference>
<gene>
    <name evidence="2" type="ORF">FSP39_009131</name>
</gene>
<proteinExistence type="predicted"/>
<evidence type="ECO:0000313" key="2">
    <source>
        <dbReference type="EMBL" id="KAK3107198.1"/>
    </source>
</evidence>
<comment type="caution">
    <text evidence="2">The sequence shown here is derived from an EMBL/GenBank/DDBJ whole genome shotgun (WGS) entry which is preliminary data.</text>
</comment>
<feature type="chain" id="PRO_5041658676" evidence="1">
    <location>
        <begin position="24"/>
        <end position="86"/>
    </location>
</feature>
<evidence type="ECO:0000313" key="3">
    <source>
        <dbReference type="Proteomes" id="UP001186944"/>
    </source>
</evidence>
<reference evidence="2" key="1">
    <citation type="submission" date="2019-08" db="EMBL/GenBank/DDBJ databases">
        <title>The improved chromosome-level genome for the pearl oyster Pinctada fucata martensii using PacBio sequencing and Hi-C.</title>
        <authorList>
            <person name="Zheng Z."/>
        </authorList>
    </citation>
    <scope>NUCLEOTIDE SEQUENCE</scope>
    <source>
        <strain evidence="2">ZZ-2019</strain>
        <tissue evidence="2">Adductor muscle</tissue>
    </source>
</reference>
<keyword evidence="3" id="KW-1185">Reference proteome</keyword>
<keyword evidence="1" id="KW-0732">Signal</keyword>
<feature type="signal peptide" evidence="1">
    <location>
        <begin position="1"/>
        <end position="23"/>
    </location>
</feature>